<dbReference type="PANTHER" id="PTHR45982:SF1">
    <property type="entry name" value="REGULATOR OF CHROMOSOME CONDENSATION"/>
    <property type="match status" value="1"/>
</dbReference>
<dbReference type="Proteomes" id="UP000199580">
    <property type="component" value="Unassembled WGS sequence"/>
</dbReference>
<name>A0A1G9D932_9FLAO</name>
<dbReference type="SUPFAM" id="SSF50985">
    <property type="entry name" value="RCC1/BLIP-II"/>
    <property type="match status" value="1"/>
</dbReference>
<reference evidence="7 8" key="1">
    <citation type="submission" date="2016-10" db="EMBL/GenBank/DDBJ databases">
        <authorList>
            <person name="de Groot N.N."/>
        </authorList>
    </citation>
    <scope>NUCLEOTIDE SEQUENCE [LARGE SCALE GENOMIC DNA]</scope>
    <source>
        <strain evidence="7 8">CGMCC 1.10076</strain>
    </source>
</reference>
<feature type="domain" description="Secretion system C-terminal sorting" evidence="5">
    <location>
        <begin position="383"/>
        <end position="451"/>
    </location>
</feature>
<dbReference type="GO" id="GO:0005737">
    <property type="term" value="C:cytoplasm"/>
    <property type="evidence" value="ECO:0007669"/>
    <property type="project" value="TreeGrafter"/>
</dbReference>
<keyword evidence="3" id="KW-0677">Repeat</keyword>
<dbReference type="RefSeq" id="WP_091399289.1">
    <property type="nucleotide sequence ID" value="NZ_BKAI01000017.1"/>
</dbReference>
<dbReference type="Pfam" id="PF18962">
    <property type="entry name" value="Por_Secre_tail"/>
    <property type="match status" value="1"/>
</dbReference>
<evidence type="ECO:0000256" key="2">
    <source>
        <dbReference type="ARBA" id="ARBA00022729"/>
    </source>
</evidence>
<dbReference type="GO" id="GO:0005085">
    <property type="term" value="F:guanyl-nucleotide exchange factor activity"/>
    <property type="evidence" value="ECO:0007669"/>
    <property type="project" value="TreeGrafter"/>
</dbReference>
<dbReference type="AlphaFoldDB" id="A0A1G9D932"/>
<dbReference type="InterPro" id="IPR051553">
    <property type="entry name" value="Ran_GTPase-activating"/>
</dbReference>
<organism evidence="7 8">
    <name type="scientific">Flavobacterium noncentrifugens</name>
    <dbReference type="NCBI Taxonomy" id="1128970"/>
    <lineage>
        <taxon>Bacteria</taxon>
        <taxon>Pseudomonadati</taxon>
        <taxon>Bacteroidota</taxon>
        <taxon>Flavobacteriia</taxon>
        <taxon>Flavobacteriales</taxon>
        <taxon>Flavobacteriaceae</taxon>
        <taxon>Flavobacterium</taxon>
    </lineage>
</organism>
<evidence type="ECO:0000256" key="3">
    <source>
        <dbReference type="ARBA" id="ARBA00022737"/>
    </source>
</evidence>
<evidence type="ECO:0000256" key="1">
    <source>
        <dbReference type="ARBA" id="ARBA00022658"/>
    </source>
</evidence>
<accession>A0A1G9D932</accession>
<evidence type="ECO:0000259" key="6">
    <source>
        <dbReference type="Pfam" id="PF25390"/>
    </source>
</evidence>
<feature type="signal peptide" evidence="4">
    <location>
        <begin position="1"/>
        <end position="18"/>
    </location>
</feature>
<gene>
    <name evidence="7" type="ORF">SAMN04487935_3752</name>
</gene>
<dbReference type="InterPro" id="IPR026444">
    <property type="entry name" value="Secre_tail"/>
</dbReference>
<evidence type="ECO:0000256" key="4">
    <source>
        <dbReference type="SAM" id="SignalP"/>
    </source>
</evidence>
<sequence length="453" mass="48658">MKKIIPLFLILISGYTRAQCFESIAPGYQHTLALKSDGTLWGWGNNNSGLLGNGSQEPLNLPTQIGVENNWKTLTSGSSYHNAGIKNDGTLWAWGNNEYGQLGDGTATSSSIPIQVGHETNWVAVDASFRYTVALKNDGTLWVWGGNNSGQFGNGTLAGNLLPEQIGHDTDWKSFEAGQNNISAIKTNGTLWIWGNGPALGNATPGDNLFPRQVNNDNDWKSISLDSSFAIAQKTDGTIWSWGDNVNGELGNGTFISSTLPTQIGSDTDWEIAAATAGSSVAVKSDGTLWTWGFNMFGALGNGNFTNNPFPIQVGTANDWQSVFPGNAHVFALKTDGTLYGWGWNIFNQVGNNTTTDINVPTLITGVCSLSDQGFTTENTFVVYPNPANDVIYIQNVQSKTIDGFMISDLSGKKVVSNAGNISQINITALQKGVYILQTFSGAETFIQKIIKL</sequence>
<evidence type="ECO:0000313" key="8">
    <source>
        <dbReference type="Proteomes" id="UP000199580"/>
    </source>
</evidence>
<dbReference type="Pfam" id="PF25390">
    <property type="entry name" value="WD40_RLD"/>
    <property type="match status" value="1"/>
</dbReference>
<dbReference type="PROSITE" id="PS50012">
    <property type="entry name" value="RCC1_3"/>
    <property type="match status" value="5"/>
</dbReference>
<keyword evidence="2 4" id="KW-0732">Signal</keyword>
<feature type="domain" description="RCC1-like" evidence="6">
    <location>
        <begin position="78"/>
        <end position="367"/>
    </location>
</feature>
<protein>
    <submittedName>
        <fullName evidence="7">Por secretion system C-terminal sorting domain-containing protein</fullName>
    </submittedName>
</protein>
<dbReference type="PANTHER" id="PTHR45982">
    <property type="entry name" value="REGULATOR OF CHROMOSOME CONDENSATION"/>
    <property type="match status" value="1"/>
</dbReference>
<dbReference type="NCBIfam" id="TIGR04183">
    <property type="entry name" value="Por_Secre_tail"/>
    <property type="match status" value="1"/>
</dbReference>
<evidence type="ECO:0000259" key="5">
    <source>
        <dbReference type="Pfam" id="PF18962"/>
    </source>
</evidence>
<dbReference type="Pfam" id="PF13540">
    <property type="entry name" value="RCC1_2"/>
    <property type="match status" value="1"/>
</dbReference>
<dbReference type="Gene3D" id="2.130.10.30">
    <property type="entry name" value="Regulator of chromosome condensation 1/beta-lactamase-inhibitor protein II"/>
    <property type="match status" value="2"/>
</dbReference>
<dbReference type="OrthoDB" id="1081439at2"/>
<evidence type="ECO:0000313" key="7">
    <source>
        <dbReference type="EMBL" id="SDK60429.1"/>
    </source>
</evidence>
<proteinExistence type="predicted"/>
<dbReference type="EMBL" id="FNEZ01000009">
    <property type="protein sequence ID" value="SDK60429.1"/>
    <property type="molecule type" value="Genomic_DNA"/>
</dbReference>
<dbReference type="STRING" id="1128970.SAMN04487935_3752"/>
<keyword evidence="8" id="KW-1185">Reference proteome</keyword>
<dbReference type="InterPro" id="IPR058923">
    <property type="entry name" value="RCC1-like_dom"/>
</dbReference>
<keyword evidence="1" id="KW-0344">Guanine-nucleotide releasing factor</keyword>
<dbReference type="InterPro" id="IPR000408">
    <property type="entry name" value="Reg_chr_condens"/>
</dbReference>
<dbReference type="InterPro" id="IPR009091">
    <property type="entry name" value="RCC1/BLIP-II"/>
</dbReference>
<feature type="chain" id="PRO_5011432743" evidence="4">
    <location>
        <begin position="19"/>
        <end position="453"/>
    </location>
</feature>
<dbReference type="PRINTS" id="PR00633">
    <property type="entry name" value="RCCNDNSATION"/>
</dbReference>